<organism evidence="2 3">
    <name type="scientific">Trichonephila clavipes</name>
    <name type="common">Golden silk orbweaver</name>
    <name type="synonym">Nephila clavipes</name>
    <dbReference type="NCBI Taxonomy" id="2585209"/>
    <lineage>
        <taxon>Eukaryota</taxon>
        <taxon>Metazoa</taxon>
        <taxon>Ecdysozoa</taxon>
        <taxon>Arthropoda</taxon>
        <taxon>Chelicerata</taxon>
        <taxon>Arachnida</taxon>
        <taxon>Araneae</taxon>
        <taxon>Araneomorphae</taxon>
        <taxon>Entelegynae</taxon>
        <taxon>Araneoidea</taxon>
        <taxon>Nephilidae</taxon>
        <taxon>Trichonephila</taxon>
    </lineage>
</organism>
<evidence type="ECO:0000256" key="1">
    <source>
        <dbReference type="SAM" id="MobiDB-lite"/>
    </source>
</evidence>
<dbReference type="AlphaFoldDB" id="A0A8X6VCD5"/>
<feature type="compositionally biased region" description="Polar residues" evidence="1">
    <location>
        <begin position="58"/>
        <end position="68"/>
    </location>
</feature>
<proteinExistence type="predicted"/>
<keyword evidence="3" id="KW-1185">Reference proteome</keyword>
<feature type="region of interest" description="Disordered" evidence="1">
    <location>
        <begin position="1"/>
        <end position="116"/>
    </location>
</feature>
<dbReference type="Proteomes" id="UP000887159">
    <property type="component" value="Unassembled WGS sequence"/>
</dbReference>
<dbReference type="EMBL" id="BMAU01021224">
    <property type="protein sequence ID" value="GFY00980.1"/>
    <property type="molecule type" value="Genomic_DNA"/>
</dbReference>
<sequence length="149" mass="17524">MNRVALTEYNGNQMSRSKKDSSNRRNSNAHHKWLQPQSTKWKKCGIPTIHGDEDATRRTSSTQEQQRIALQPLHRRTSEVRQQEYQTKRQSITWPGEERRSEYPQNNLPGDPSRRRQLKGIETKLYRFILYSFEQVVGRISAKKQVTVG</sequence>
<gene>
    <name evidence="2" type="ORF">TNCV_1363861</name>
</gene>
<protein>
    <submittedName>
        <fullName evidence="2">Uncharacterized protein</fullName>
    </submittedName>
</protein>
<comment type="caution">
    <text evidence="2">The sequence shown here is derived from an EMBL/GenBank/DDBJ whole genome shotgun (WGS) entry which is preliminary data.</text>
</comment>
<accession>A0A8X6VCD5</accession>
<name>A0A8X6VCD5_TRICX</name>
<feature type="compositionally biased region" description="Polar residues" evidence="1">
    <location>
        <begin position="83"/>
        <end position="93"/>
    </location>
</feature>
<evidence type="ECO:0000313" key="2">
    <source>
        <dbReference type="EMBL" id="GFY00980.1"/>
    </source>
</evidence>
<evidence type="ECO:0000313" key="3">
    <source>
        <dbReference type="Proteomes" id="UP000887159"/>
    </source>
</evidence>
<reference evidence="2" key="1">
    <citation type="submission" date="2020-08" db="EMBL/GenBank/DDBJ databases">
        <title>Multicomponent nature underlies the extraordinary mechanical properties of spider dragline silk.</title>
        <authorList>
            <person name="Kono N."/>
            <person name="Nakamura H."/>
            <person name="Mori M."/>
            <person name="Yoshida Y."/>
            <person name="Ohtoshi R."/>
            <person name="Malay A.D."/>
            <person name="Moran D.A.P."/>
            <person name="Tomita M."/>
            <person name="Numata K."/>
            <person name="Arakawa K."/>
        </authorList>
    </citation>
    <scope>NUCLEOTIDE SEQUENCE</scope>
</reference>